<feature type="compositionally biased region" description="Basic and acidic residues" evidence="1">
    <location>
        <begin position="46"/>
        <end position="55"/>
    </location>
</feature>
<dbReference type="AlphaFoldDB" id="A0A914MR01"/>
<dbReference type="Proteomes" id="UP000887563">
    <property type="component" value="Unplaced"/>
</dbReference>
<reference evidence="3" key="1">
    <citation type="submission" date="2022-11" db="UniProtKB">
        <authorList>
            <consortium name="WormBaseParasite"/>
        </authorList>
    </citation>
    <scope>IDENTIFICATION</scope>
</reference>
<feature type="compositionally biased region" description="Acidic residues" evidence="1">
    <location>
        <begin position="56"/>
        <end position="65"/>
    </location>
</feature>
<organism evidence="2 3">
    <name type="scientific">Meloidogyne incognita</name>
    <name type="common">Southern root-knot nematode worm</name>
    <name type="synonym">Oxyuris incognita</name>
    <dbReference type="NCBI Taxonomy" id="6306"/>
    <lineage>
        <taxon>Eukaryota</taxon>
        <taxon>Metazoa</taxon>
        <taxon>Ecdysozoa</taxon>
        <taxon>Nematoda</taxon>
        <taxon>Chromadorea</taxon>
        <taxon>Rhabditida</taxon>
        <taxon>Tylenchina</taxon>
        <taxon>Tylenchomorpha</taxon>
        <taxon>Tylenchoidea</taxon>
        <taxon>Meloidogynidae</taxon>
        <taxon>Meloidogyninae</taxon>
        <taxon>Meloidogyne</taxon>
        <taxon>Meloidogyne incognita group</taxon>
    </lineage>
</organism>
<feature type="region of interest" description="Disordered" evidence="1">
    <location>
        <begin position="1"/>
        <end position="66"/>
    </location>
</feature>
<feature type="compositionally biased region" description="Basic and acidic residues" evidence="1">
    <location>
        <begin position="1"/>
        <end position="21"/>
    </location>
</feature>
<evidence type="ECO:0000313" key="2">
    <source>
        <dbReference type="Proteomes" id="UP000887563"/>
    </source>
</evidence>
<feature type="compositionally biased region" description="Acidic residues" evidence="1">
    <location>
        <begin position="161"/>
        <end position="181"/>
    </location>
</feature>
<keyword evidence="2" id="KW-1185">Reference proteome</keyword>
<evidence type="ECO:0000256" key="1">
    <source>
        <dbReference type="SAM" id="MobiDB-lite"/>
    </source>
</evidence>
<name>A0A914MR01_MELIC</name>
<proteinExistence type="predicted"/>
<evidence type="ECO:0000313" key="3">
    <source>
        <dbReference type="WBParaSite" id="Minc3s02265g29157"/>
    </source>
</evidence>
<feature type="region of interest" description="Disordered" evidence="1">
    <location>
        <begin position="161"/>
        <end position="191"/>
    </location>
</feature>
<protein>
    <submittedName>
        <fullName evidence="3">Uncharacterized protein</fullName>
    </submittedName>
</protein>
<dbReference type="WBParaSite" id="Minc3s02265g29157">
    <property type="protein sequence ID" value="Minc3s02265g29157"/>
    <property type="gene ID" value="Minc3s02265g29157"/>
</dbReference>
<accession>A0A914MR01</accession>
<sequence length="191" mass="21984">MRLQFESKDVQKEQDLHKQQNEQKICNGEQDDILFLENGNGGDPESVQKRQKTDSTEMEQDDDDDNQQKNILKLTNNSVGKKTETLTTSASTLQDLLISEEQLKLRDTERSYVFKRIPPYCHILLPFEDHNPYISALITDDVDIIDSEEHNYFASILSKEMEEEEEEELLENNNNDEDEQPMDIVGGSGGD</sequence>